<dbReference type="Proteomes" id="UP001642464">
    <property type="component" value="Unassembled WGS sequence"/>
</dbReference>
<dbReference type="InterPro" id="IPR023803">
    <property type="entry name" value="Ribosomal_bS16_dom_sf"/>
</dbReference>
<protein>
    <submittedName>
        <fullName evidence="4">Chloroplastic/mitochondrial</fullName>
    </submittedName>
</protein>
<evidence type="ECO:0000313" key="5">
    <source>
        <dbReference type="Proteomes" id="UP001642464"/>
    </source>
</evidence>
<dbReference type="Pfam" id="PF00886">
    <property type="entry name" value="Ribosomal_S16"/>
    <property type="match status" value="1"/>
</dbReference>
<dbReference type="NCBIfam" id="TIGR00002">
    <property type="entry name" value="S16"/>
    <property type="match status" value="1"/>
</dbReference>
<proteinExistence type="inferred from homology"/>
<evidence type="ECO:0000256" key="2">
    <source>
        <dbReference type="ARBA" id="ARBA00022980"/>
    </source>
</evidence>
<dbReference type="Gene3D" id="3.30.1320.10">
    <property type="match status" value="1"/>
</dbReference>
<dbReference type="HAMAP" id="MF_00385">
    <property type="entry name" value="Ribosomal_bS16"/>
    <property type="match status" value="1"/>
</dbReference>
<evidence type="ECO:0000256" key="3">
    <source>
        <dbReference type="ARBA" id="ARBA00023274"/>
    </source>
</evidence>
<name>A0ABP0LAA1_9DINO</name>
<dbReference type="PANTHER" id="PTHR12919">
    <property type="entry name" value="30S RIBOSOMAL PROTEIN S16"/>
    <property type="match status" value="1"/>
</dbReference>
<dbReference type="PANTHER" id="PTHR12919:SF20">
    <property type="entry name" value="SMALL RIBOSOMAL SUBUNIT PROTEIN BS16M"/>
    <property type="match status" value="1"/>
</dbReference>
<dbReference type="SUPFAM" id="SSF54565">
    <property type="entry name" value="Ribosomal protein S16"/>
    <property type="match status" value="1"/>
</dbReference>
<gene>
    <name evidence="4" type="ORF">SCF082_LOCUS21405</name>
</gene>
<comment type="similarity">
    <text evidence="1">Belongs to the bacterial ribosomal protein bS16 family.</text>
</comment>
<keyword evidence="2" id="KW-0689">Ribosomal protein</keyword>
<keyword evidence="5" id="KW-1185">Reference proteome</keyword>
<organism evidence="4 5">
    <name type="scientific">Durusdinium trenchii</name>
    <dbReference type="NCBI Taxonomy" id="1381693"/>
    <lineage>
        <taxon>Eukaryota</taxon>
        <taxon>Sar</taxon>
        <taxon>Alveolata</taxon>
        <taxon>Dinophyceae</taxon>
        <taxon>Suessiales</taxon>
        <taxon>Symbiodiniaceae</taxon>
        <taxon>Durusdinium</taxon>
    </lineage>
</organism>
<sequence length="126" mass="14145">MSARDVVRLRLARFGHKNRPFYRIVAAPIRASRDGRFFDIVGTYNPLPSKATGKKEVRINEGKVKLWMAKGAVPSTTVERLLGMYGILPMPPVNKVKPKWAMKRSVWKEGPSAVEQCKALGLLPDK</sequence>
<reference evidence="4 5" key="1">
    <citation type="submission" date="2024-02" db="EMBL/GenBank/DDBJ databases">
        <authorList>
            <person name="Chen Y."/>
            <person name="Shah S."/>
            <person name="Dougan E. K."/>
            <person name="Thang M."/>
            <person name="Chan C."/>
        </authorList>
    </citation>
    <scope>NUCLEOTIDE SEQUENCE [LARGE SCALE GENOMIC DNA]</scope>
</reference>
<accession>A0ABP0LAA1</accession>
<keyword evidence="3" id="KW-0687">Ribonucleoprotein</keyword>
<comment type="caution">
    <text evidence="4">The sequence shown here is derived from an EMBL/GenBank/DDBJ whole genome shotgun (WGS) entry which is preliminary data.</text>
</comment>
<evidence type="ECO:0000256" key="1">
    <source>
        <dbReference type="ARBA" id="ARBA00006668"/>
    </source>
</evidence>
<dbReference type="InterPro" id="IPR000307">
    <property type="entry name" value="Ribosomal_bS16"/>
</dbReference>
<evidence type="ECO:0000313" key="4">
    <source>
        <dbReference type="EMBL" id="CAK9035691.1"/>
    </source>
</evidence>
<dbReference type="EMBL" id="CAXAMM010015176">
    <property type="protein sequence ID" value="CAK9035691.1"/>
    <property type="molecule type" value="Genomic_DNA"/>
</dbReference>